<dbReference type="RefSeq" id="WP_341419235.1">
    <property type="nucleotide sequence ID" value="NZ_JBBPCC010000026.1"/>
</dbReference>
<comment type="caution">
    <text evidence="1">The sequence shown here is derived from an EMBL/GenBank/DDBJ whole genome shotgun (WGS) entry which is preliminary data.</text>
</comment>
<evidence type="ECO:0000313" key="2">
    <source>
        <dbReference type="Proteomes" id="UP001469365"/>
    </source>
</evidence>
<protein>
    <recommendedName>
        <fullName evidence="3">IrrE N-terminal-like domain-containing protein</fullName>
    </recommendedName>
</protein>
<gene>
    <name evidence="1" type="ORF">WMW72_29870</name>
</gene>
<dbReference type="EMBL" id="JBBPCC010000026">
    <property type="protein sequence ID" value="MEK8132113.1"/>
    <property type="molecule type" value="Genomic_DNA"/>
</dbReference>
<keyword evidence="2" id="KW-1185">Reference proteome</keyword>
<evidence type="ECO:0000313" key="1">
    <source>
        <dbReference type="EMBL" id="MEK8132113.1"/>
    </source>
</evidence>
<proteinExistence type="predicted"/>
<sequence length="74" mass="8219">MRRYEALSYEIAHYLLQHEDGAQVAAAGALRELFQADDFFGLPVAGQTERVRKVTMKHALLVRKQAVCGTESVG</sequence>
<evidence type="ECO:0008006" key="3">
    <source>
        <dbReference type="Google" id="ProtNLM"/>
    </source>
</evidence>
<dbReference type="Proteomes" id="UP001469365">
    <property type="component" value="Unassembled WGS sequence"/>
</dbReference>
<reference evidence="1 2" key="1">
    <citation type="submission" date="2024-04" db="EMBL/GenBank/DDBJ databases">
        <title>draft genome sequnece of Paenibacillus filicis.</title>
        <authorList>
            <person name="Kim D.-U."/>
        </authorList>
    </citation>
    <scope>NUCLEOTIDE SEQUENCE [LARGE SCALE GENOMIC DNA]</scope>
    <source>
        <strain evidence="1 2">KACC14197</strain>
    </source>
</reference>
<accession>A0ABU9DTA0</accession>
<organism evidence="1 2">
    <name type="scientific">Paenibacillus filicis</name>
    <dbReference type="NCBI Taxonomy" id="669464"/>
    <lineage>
        <taxon>Bacteria</taxon>
        <taxon>Bacillati</taxon>
        <taxon>Bacillota</taxon>
        <taxon>Bacilli</taxon>
        <taxon>Bacillales</taxon>
        <taxon>Paenibacillaceae</taxon>
        <taxon>Paenibacillus</taxon>
    </lineage>
</organism>
<name>A0ABU9DTA0_9BACL</name>